<protein>
    <recommendedName>
        <fullName evidence="4">Lipoprotein</fullName>
    </recommendedName>
</protein>
<name>A0A285V3J3_9HYPH</name>
<proteinExistence type="predicted"/>
<dbReference type="RefSeq" id="WP_097143317.1">
    <property type="nucleotide sequence ID" value="NZ_OBQD01000041.1"/>
</dbReference>
<gene>
    <name evidence="2" type="ORF">SAMN05892877_14122</name>
</gene>
<evidence type="ECO:0000313" key="2">
    <source>
        <dbReference type="EMBL" id="SOC48178.1"/>
    </source>
</evidence>
<sequence length="195" mass="21605">MKSKLLAAALAASILPACSSEANSLEDKSPEEIAAYILFGMEEDQWEVTGGTMMMAVRNAKPLHMVLAAQNKAARFDLVETAVNMSDGCRFTTTVKDTTRSPDFKRGTFAVDFSGLSAVRLDTVSNGKVFAYLDGAKIQCVDSDEGFCEFFNADTAVTGEWRWRYDFREHETESRQAQMDETVTYFKANICKPST</sequence>
<evidence type="ECO:0000256" key="1">
    <source>
        <dbReference type="SAM" id="SignalP"/>
    </source>
</evidence>
<dbReference type="EMBL" id="OBQD01000041">
    <property type="protein sequence ID" value="SOC48178.1"/>
    <property type="molecule type" value="Genomic_DNA"/>
</dbReference>
<feature type="signal peptide" evidence="1">
    <location>
        <begin position="1"/>
        <end position="22"/>
    </location>
</feature>
<evidence type="ECO:0008006" key="4">
    <source>
        <dbReference type="Google" id="ProtNLM"/>
    </source>
</evidence>
<dbReference type="Proteomes" id="UP000219167">
    <property type="component" value="Unassembled WGS sequence"/>
</dbReference>
<feature type="chain" id="PRO_5013261775" description="Lipoprotein" evidence="1">
    <location>
        <begin position="23"/>
        <end position="195"/>
    </location>
</feature>
<dbReference type="OrthoDB" id="9783500at2"/>
<keyword evidence="1" id="KW-0732">Signal</keyword>
<organism evidence="2 3">
    <name type="scientific">Rhizobium subbaraonis</name>
    <dbReference type="NCBI Taxonomy" id="908946"/>
    <lineage>
        <taxon>Bacteria</taxon>
        <taxon>Pseudomonadati</taxon>
        <taxon>Pseudomonadota</taxon>
        <taxon>Alphaproteobacteria</taxon>
        <taxon>Hyphomicrobiales</taxon>
        <taxon>Rhizobiaceae</taxon>
        <taxon>Rhizobium/Agrobacterium group</taxon>
        <taxon>Rhizobium</taxon>
    </lineage>
</organism>
<dbReference type="AlphaFoldDB" id="A0A285V3J3"/>
<keyword evidence="3" id="KW-1185">Reference proteome</keyword>
<evidence type="ECO:0000313" key="3">
    <source>
        <dbReference type="Proteomes" id="UP000219167"/>
    </source>
</evidence>
<accession>A0A285V3J3</accession>
<reference evidence="2 3" key="1">
    <citation type="submission" date="2017-08" db="EMBL/GenBank/DDBJ databases">
        <authorList>
            <person name="de Groot N.N."/>
        </authorList>
    </citation>
    <scope>NUCLEOTIDE SEQUENCE [LARGE SCALE GENOMIC DNA]</scope>
    <source>
        <strain evidence="2 3">JC85</strain>
    </source>
</reference>